<dbReference type="OrthoDB" id="7575400at2"/>
<evidence type="ECO:0000313" key="3">
    <source>
        <dbReference type="EMBL" id="ARJ40938.1"/>
    </source>
</evidence>
<accession>A0A1W6B1I7</accession>
<proteinExistence type="inferred from homology"/>
<evidence type="ECO:0000313" key="4">
    <source>
        <dbReference type="Proteomes" id="UP000192900"/>
    </source>
</evidence>
<dbReference type="Pfam" id="PF01337">
    <property type="entry name" value="Barstar"/>
    <property type="match status" value="1"/>
</dbReference>
<keyword evidence="4" id="KW-1185">Reference proteome</keyword>
<gene>
    <name evidence="3" type="ORF">B1H58_02280</name>
</gene>
<dbReference type="InterPro" id="IPR000468">
    <property type="entry name" value="Barstar"/>
</dbReference>
<name>A0A1W6B1I7_9GAMM</name>
<feature type="domain" description="Barstar (barnase inhibitor)" evidence="2">
    <location>
        <begin position="3"/>
        <end position="81"/>
    </location>
</feature>
<comment type="similarity">
    <text evidence="1">Belongs to the barstar family.</text>
</comment>
<protein>
    <submittedName>
        <fullName evidence="3">Barnase inhibitor</fullName>
    </submittedName>
</protein>
<dbReference type="Proteomes" id="UP000192900">
    <property type="component" value="Chromosome"/>
</dbReference>
<dbReference type="AlphaFoldDB" id="A0A1W6B1I7"/>
<dbReference type="SUPFAM" id="SSF52038">
    <property type="entry name" value="Barstar-related"/>
    <property type="match status" value="1"/>
</dbReference>
<evidence type="ECO:0000259" key="2">
    <source>
        <dbReference type="Pfam" id="PF01337"/>
    </source>
</evidence>
<dbReference type="KEGG" id="palh:B1H58_02280"/>
<dbReference type="RefSeq" id="WP_085067786.1">
    <property type="nucleotide sequence ID" value="NZ_CP019706.1"/>
</dbReference>
<dbReference type="EMBL" id="CP019706">
    <property type="protein sequence ID" value="ARJ40938.1"/>
    <property type="molecule type" value="Genomic_DNA"/>
</dbReference>
<organism evidence="3 4">
    <name type="scientific">Pantoea alhagi</name>
    <dbReference type="NCBI Taxonomy" id="1891675"/>
    <lineage>
        <taxon>Bacteria</taxon>
        <taxon>Pseudomonadati</taxon>
        <taxon>Pseudomonadota</taxon>
        <taxon>Gammaproteobacteria</taxon>
        <taxon>Enterobacterales</taxon>
        <taxon>Erwiniaceae</taxon>
        <taxon>Pantoea</taxon>
    </lineage>
</organism>
<reference evidence="3 4" key="1">
    <citation type="submission" date="2017-02" db="EMBL/GenBank/DDBJ databases">
        <title>Complete genome sequence of the drought resistance-promoting endophyte Pantoea alhagi LTYR-11Z.</title>
        <authorList>
            <person name="Zhang L."/>
        </authorList>
    </citation>
    <scope>NUCLEOTIDE SEQUENCE [LARGE SCALE GENOMIC DNA]</scope>
    <source>
        <strain evidence="3 4">LTYR-11Z</strain>
    </source>
</reference>
<evidence type="ECO:0000256" key="1">
    <source>
        <dbReference type="ARBA" id="ARBA00006845"/>
    </source>
</evidence>
<dbReference type="InterPro" id="IPR035905">
    <property type="entry name" value="Barstar-like_sf"/>
</dbReference>
<dbReference type="Gene3D" id="3.30.370.10">
    <property type="entry name" value="Barstar-like"/>
    <property type="match status" value="1"/>
</dbReference>
<sequence length="96" mass="11475">MSEIILEGKTIRNEHDFHKVMSLLLNFGPYYGGNFDALRDRLSNDVERPVTITWLNSEQSKKYLGEGFDKIVQIFEQIKQQDIRFNWDEKFDYILK</sequence>